<comment type="caution">
    <text evidence="3">The sequence shown here is derived from an EMBL/GenBank/DDBJ whole genome shotgun (WGS) entry which is preliminary data.</text>
</comment>
<reference evidence="3" key="1">
    <citation type="journal article" date="2014" name="Front. Microbiol.">
        <title>High frequency of phylogenetically diverse reductive dehalogenase-homologous genes in deep subseafloor sedimentary metagenomes.</title>
        <authorList>
            <person name="Kawai M."/>
            <person name="Futagami T."/>
            <person name="Toyoda A."/>
            <person name="Takaki Y."/>
            <person name="Nishi S."/>
            <person name="Hori S."/>
            <person name="Arai W."/>
            <person name="Tsubouchi T."/>
            <person name="Morono Y."/>
            <person name="Uchiyama I."/>
            <person name="Ito T."/>
            <person name="Fujiyama A."/>
            <person name="Inagaki F."/>
            <person name="Takami H."/>
        </authorList>
    </citation>
    <scope>NUCLEOTIDE SEQUENCE</scope>
    <source>
        <strain evidence="3">Expedition CK06-06</strain>
    </source>
</reference>
<organism evidence="3">
    <name type="scientific">marine sediment metagenome</name>
    <dbReference type="NCBI Taxonomy" id="412755"/>
    <lineage>
        <taxon>unclassified sequences</taxon>
        <taxon>metagenomes</taxon>
        <taxon>ecological metagenomes</taxon>
    </lineage>
</organism>
<dbReference type="AlphaFoldDB" id="X0S7A5"/>
<feature type="transmembrane region" description="Helical" evidence="1">
    <location>
        <begin position="5"/>
        <end position="25"/>
    </location>
</feature>
<feature type="non-terminal residue" evidence="3">
    <location>
        <position position="280"/>
    </location>
</feature>
<protein>
    <recommendedName>
        <fullName evidence="2">Glycoside hydrolase family 65 N-terminal domain-containing protein</fullName>
    </recommendedName>
</protein>
<dbReference type="GO" id="GO:0005975">
    <property type="term" value="P:carbohydrate metabolic process"/>
    <property type="evidence" value="ECO:0007669"/>
    <property type="project" value="InterPro"/>
</dbReference>
<dbReference type="SUPFAM" id="SSF74650">
    <property type="entry name" value="Galactose mutarotase-like"/>
    <property type="match status" value="1"/>
</dbReference>
<dbReference type="GO" id="GO:0030246">
    <property type="term" value="F:carbohydrate binding"/>
    <property type="evidence" value="ECO:0007669"/>
    <property type="project" value="InterPro"/>
</dbReference>
<accession>X0S7A5</accession>
<dbReference type="Pfam" id="PF03636">
    <property type="entry name" value="Glyco_hydro_65N"/>
    <property type="match status" value="1"/>
</dbReference>
<name>X0S7A5_9ZZZZ</name>
<feature type="domain" description="Glycoside hydrolase family 65 N-terminal" evidence="2">
    <location>
        <begin position="52"/>
        <end position="260"/>
    </location>
</feature>
<proteinExistence type="predicted"/>
<dbReference type="InterPro" id="IPR037018">
    <property type="entry name" value="GH65_N"/>
</dbReference>
<dbReference type="GO" id="GO:0003824">
    <property type="term" value="F:catalytic activity"/>
    <property type="evidence" value="ECO:0007669"/>
    <property type="project" value="InterPro"/>
</dbReference>
<sequence>MNRSIVRGLAIVLVAAVIIVVMFFLPAPEQDDHAHDGAVTDPWVLISHDPDTEHGTYLANGFISARILGDGVGSRDGRPLPCFMAGLYDNQKLLPIPTWSDLRFHDGEKQFKIDQRDHYLQRLLMKSGILVTTATWRSGKRTLEGSIEVIVSRAQPNVAMIFAVLSPNFDGELTVSAPLGNISDRFEKLSTEAADASWSAHPVPTRTLRTRNSRIVLALAQHLDADTDVKRPAGKISPSVTLPVTRDQKFMIYYHASLATGADGDSARQAALSELESAVG</sequence>
<keyword evidence="1" id="KW-0812">Transmembrane</keyword>
<dbReference type="InterPro" id="IPR005196">
    <property type="entry name" value="Glyco_hydro_65_N"/>
</dbReference>
<keyword evidence="1" id="KW-1133">Transmembrane helix</keyword>
<dbReference type="InterPro" id="IPR011013">
    <property type="entry name" value="Gal_mutarotase_sf_dom"/>
</dbReference>
<keyword evidence="1" id="KW-0472">Membrane</keyword>
<dbReference type="EMBL" id="BARS01009237">
    <property type="protein sequence ID" value="GAF71822.1"/>
    <property type="molecule type" value="Genomic_DNA"/>
</dbReference>
<evidence type="ECO:0000259" key="2">
    <source>
        <dbReference type="Pfam" id="PF03636"/>
    </source>
</evidence>
<evidence type="ECO:0000256" key="1">
    <source>
        <dbReference type="SAM" id="Phobius"/>
    </source>
</evidence>
<dbReference type="Gene3D" id="2.70.98.40">
    <property type="entry name" value="Glycoside hydrolase, family 65, N-terminal domain"/>
    <property type="match status" value="1"/>
</dbReference>
<evidence type="ECO:0000313" key="3">
    <source>
        <dbReference type="EMBL" id="GAF71822.1"/>
    </source>
</evidence>
<gene>
    <name evidence="3" type="ORF">S01H1_17414</name>
</gene>